<dbReference type="InterPro" id="IPR009057">
    <property type="entry name" value="Homeodomain-like_sf"/>
</dbReference>
<evidence type="ECO:0000313" key="2">
    <source>
        <dbReference type="EMBL" id="VVZ96743.1"/>
    </source>
</evidence>
<protein>
    <submittedName>
        <fullName evidence="2">Mor transcription activator family protein</fullName>
    </submittedName>
</protein>
<evidence type="ECO:0000259" key="1">
    <source>
        <dbReference type="Pfam" id="PF08765"/>
    </source>
</evidence>
<dbReference type="Pfam" id="PF08765">
    <property type="entry name" value="Mor"/>
    <property type="match status" value="1"/>
</dbReference>
<dbReference type="SUPFAM" id="SSF46689">
    <property type="entry name" value="Homeodomain-like"/>
    <property type="match status" value="1"/>
</dbReference>
<keyword evidence="3" id="KW-1185">Reference proteome</keyword>
<dbReference type="EMBL" id="CABVOU010000039">
    <property type="protein sequence ID" value="VVZ96743.1"/>
    <property type="molecule type" value="Genomic_DNA"/>
</dbReference>
<organism evidence="2 3">
    <name type="scientific">Halomonas lysinitropha</name>
    <dbReference type="NCBI Taxonomy" id="2607506"/>
    <lineage>
        <taxon>Bacteria</taxon>
        <taxon>Pseudomonadati</taxon>
        <taxon>Pseudomonadota</taxon>
        <taxon>Gammaproteobacteria</taxon>
        <taxon>Oceanospirillales</taxon>
        <taxon>Halomonadaceae</taxon>
        <taxon>Halomonas</taxon>
    </lineage>
</organism>
<gene>
    <name evidence="2" type="ORF">HALO32_02850</name>
</gene>
<dbReference type="AlphaFoldDB" id="A0A5K1I944"/>
<sequence>MPRRSAILDELADFIGYDAAMTLAKGWGGRRLYIRAQANPCHPITLEIGPEAAEKLAYFYGGTSLDVPGTRNATLEARNRQIMVALEEGQPTREVAVTFGLTARHVRHIRSHHEAERQAHA</sequence>
<dbReference type="Proteomes" id="UP000326725">
    <property type="component" value="Unassembled WGS sequence"/>
</dbReference>
<name>A0A5K1I944_9GAMM</name>
<feature type="domain" description="Mor transcription activator" evidence="1">
    <location>
        <begin position="46"/>
        <end position="116"/>
    </location>
</feature>
<dbReference type="RefSeq" id="WP_192576516.1">
    <property type="nucleotide sequence ID" value="NZ_CABVOU010000039.1"/>
</dbReference>
<dbReference type="InterPro" id="IPR014875">
    <property type="entry name" value="Mor_transcription_activator"/>
</dbReference>
<proteinExistence type="predicted"/>
<evidence type="ECO:0000313" key="3">
    <source>
        <dbReference type="Proteomes" id="UP000326725"/>
    </source>
</evidence>
<reference evidence="2 3" key="1">
    <citation type="submission" date="2019-09" db="EMBL/GenBank/DDBJ databases">
        <authorList>
            <person name="Criscuolo A."/>
        </authorList>
    </citation>
    <scope>NUCLEOTIDE SEQUENCE [LARGE SCALE GENOMIC DNA]</scope>
    <source>
        <strain evidence="3">3(2)</strain>
    </source>
</reference>
<accession>A0A5K1I944</accession>